<evidence type="ECO:0000259" key="1">
    <source>
        <dbReference type="Pfam" id="PF00668"/>
    </source>
</evidence>
<organism evidence="2 3">
    <name type="scientific">Actinomadura yumaensis</name>
    <dbReference type="NCBI Taxonomy" id="111807"/>
    <lineage>
        <taxon>Bacteria</taxon>
        <taxon>Bacillati</taxon>
        <taxon>Actinomycetota</taxon>
        <taxon>Actinomycetes</taxon>
        <taxon>Streptosporangiales</taxon>
        <taxon>Thermomonosporaceae</taxon>
        <taxon>Actinomadura</taxon>
    </lineage>
</organism>
<dbReference type="InterPro" id="IPR023213">
    <property type="entry name" value="CAT-like_dom_sf"/>
</dbReference>
<dbReference type="Gene3D" id="3.30.559.30">
    <property type="entry name" value="Nonribosomal peptide synthetase, condensation domain"/>
    <property type="match status" value="1"/>
</dbReference>
<dbReference type="PANTHER" id="PTHR45527:SF1">
    <property type="entry name" value="FATTY ACID SYNTHASE"/>
    <property type="match status" value="1"/>
</dbReference>
<accession>A0ABW2CJ11</accession>
<dbReference type="PANTHER" id="PTHR45527">
    <property type="entry name" value="NONRIBOSOMAL PEPTIDE SYNTHETASE"/>
    <property type="match status" value="1"/>
</dbReference>
<dbReference type="Proteomes" id="UP001596380">
    <property type="component" value="Unassembled WGS sequence"/>
</dbReference>
<name>A0ABW2CJ11_9ACTN</name>
<comment type="caution">
    <text evidence="2">The sequence shown here is derived from an EMBL/GenBank/DDBJ whole genome shotgun (WGS) entry which is preliminary data.</text>
</comment>
<evidence type="ECO:0000313" key="2">
    <source>
        <dbReference type="EMBL" id="MFC6881487.1"/>
    </source>
</evidence>
<dbReference type="Gene3D" id="3.30.559.10">
    <property type="entry name" value="Chloramphenicol acetyltransferase-like domain"/>
    <property type="match status" value="1"/>
</dbReference>
<dbReference type="SUPFAM" id="SSF52777">
    <property type="entry name" value="CoA-dependent acyltransferases"/>
    <property type="match status" value="2"/>
</dbReference>
<feature type="domain" description="Condensation" evidence="1">
    <location>
        <begin position="4"/>
        <end position="441"/>
    </location>
</feature>
<dbReference type="Pfam" id="PF00668">
    <property type="entry name" value="Condensation"/>
    <property type="match status" value="1"/>
</dbReference>
<dbReference type="InterPro" id="IPR001242">
    <property type="entry name" value="Condensation_dom"/>
</dbReference>
<evidence type="ECO:0000313" key="3">
    <source>
        <dbReference type="Proteomes" id="UP001596380"/>
    </source>
</evidence>
<gene>
    <name evidence="2" type="ORF">ACFQKB_17115</name>
</gene>
<protein>
    <submittedName>
        <fullName evidence="2">Condensation domain-containing protein</fullName>
    </submittedName>
</protein>
<reference evidence="3" key="1">
    <citation type="journal article" date="2019" name="Int. J. Syst. Evol. Microbiol.">
        <title>The Global Catalogue of Microorganisms (GCM) 10K type strain sequencing project: providing services to taxonomists for standard genome sequencing and annotation.</title>
        <authorList>
            <consortium name="The Broad Institute Genomics Platform"/>
            <consortium name="The Broad Institute Genome Sequencing Center for Infectious Disease"/>
            <person name="Wu L."/>
            <person name="Ma J."/>
        </authorList>
    </citation>
    <scope>NUCLEOTIDE SEQUENCE [LARGE SCALE GENOMIC DNA]</scope>
    <source>
        <strain evidence="3">JCM 3369</strain>
    </source>
</reference>
<dbReference type="EMBL" id="JBHSXS010000008">
    <property type="protein sequence ID" value="MFC6881487.1"/>
    <property type="molecule type" value="Genomic_DNA"/>
</dbReference>
<keyword evidence="3" id="KW-1185">Reference proteome</keyword>
<sequence length="462" mass="49470">MTSTLPIGPLQEGIWLFCRLNPTSPAYCMPEVFYFDGDFDTEAAEFALNEVIRRHEALRTTFHQTDSGGVQIIDHDPEPVPVDVIDLRGLSAVARKPLLQSAIDTAANLPFDITAEPAIRLTVIRVSEIRTALVLVAHHIACDGMSMGVICEEFGEIYRSARRGAPLDLKPLGPGYSAFVEEQLAELSDGRLNKEAAYWREQLAGVTGSALPGGGGAAERAPGTLDTYMQSVTLDDGLAVALLAFARRARSTPFSILLCAMKVMLAVATGDGDQAVGTATSGRTPKFARTVGALANMVVARTRIEMTKSFTAMLEQVSLGLMDAIDHQDLPFSRVVAELQHAGLQPGTDVVRTVFSAGTTGSGLKLGEGKLSEALAHTAEGPFDLAVYCDFSPSGIALDWQYALRTYSREVAHDYCAAYQEILAKLLQQPDAAMDSLGLTETLARVVPSPRSDSSGPQHDAS</sequence>
<proteinExistence type="predicted"/>
<dbReference type="RefSeq" id="WP_160822894.1">
    <property type="nucleotide sequence ID" value="NZ_JBHSXS010000008.1"/>
</dbReference>